<evidence type="ECO:0000313" key="3">
    <source>
        <dbReference type="Proteomes" id="UP000324324"/>
    </source>
</evidence>
<dbReference type="Gene3D" id="3.40.47.10">
    <property type="match status" value="1"/>
</dbReference>
<dbReference type="AlphaFoldDB" id="A0A5M8B0B5"/>
<dbReference type="InterPro" id="IPR014030">
    <property type="entry name" value="Ketoacyl_synth_N"/>
</dbReference>
<accession>A0A5M8B0B5</accession>
<dbReference type="InterPro" id="IPR016039">
    <property type="entry name" value="Thiolase-like"/>
</dbReference>
<evidence type="ECO:0000259" key="1">
    <source>
        <dbReference type="Pfam" id="PF13723"/>
    </source>
</evidence>
<dbReference type="Pfam" id="PF13723">
    <property type="entry name" value="Ketoacyl-synt_2"/>
    <property type="match status" value="1"/>
</dbReference>
<protein>
    <submittedName>
        <fullName evidence="2">Beta-ketoacyl synthase chain length factor</fullName>
    </submittedName>
</protein>
<organism evidence="2 3">
    <name type="scientific">Cupriavidus cauae</name>
    <dbReference type="NCBI Taxonomy" id="2608999"/>
    <lineage>
        <taxon>Bacteria</taxon>
        <taxon>Pseudomonadati</taxon>
        <taxon>Pseudomonadota</taxon>
        <taxon>Betaproteobacteria</taxon>
        <taxon>Burkholderiales</taxon>
        <taxon>Burkholderiaceae</taxon>
        <taxon>Cupriavidus</taxon>
    </lineage>
</organism>
<dbReference type="RefSeq" id="WP_150082531.1">
    <property type="nucleotide sequence ID" value="NZ_VWRN01000019.1"/>
</dbReference>
<dbReference type="Proteomes" id="UP000324324">
    <property type="component" value="Unassembled WGS sequence"/>
</dbReference>
<gene>
    <name evidence="2" type="ORF">F1599_06150</name>
</gene>
<reference evidence="2 3" key="1">
    <citation type="submission" date="2019-09" db="EMBL/GenBank/DDBJ databases">
        <title>Isolation of a novel species in the genus Cupriavidus from patients with sepsis using whole genome sequencing.</title>
        <authorList>
            <person name="Kweon O.J."/>
            <person name="Lee M.-K."/>
        </authorList>
    </citation>
    <scope>NUCLEOTIDE SEQUENCE [LARGE SCALE GENOMIC DNA]</scope>
    <source>
        <strain evidence="2 3">MKL-01</strain>
    </source>
</reference>
<dbReference type="EMBL" id="VWRN01000019">
    <property type="protein sequence ID" value="KAA6129317.1"/>
    <property type="molecule type" value="Genomic_DNA"/>
</dbReference>
<feature type="domain" description="Beta-ketoacyl synthase-like N-terminal" evidence="1">
    <location>
        <begin position="30"/>
        <end position="204"/>
    </location>
</feature>
<proteinExistence type="predicted"/>
<dbReference type="GO" id="GO:0016746">
    <property type="term" value="F:acyltransferase activity"/>
    <property type="evidence" value="ECO:0007669"/>
    <property type="project" value="InterPro"/>
</dbReference>
<comment type="caution">
    <text evidence="2">The sequence shown here is derived from an EMBL/GenBank/DDBJ whole genome shotgun (WGS) entry which is preliminary data.</text>
</comment>
<sequence length="269" mass="27702">MTAPVFVEGIGLLGPGLTDWQQGAAVLRAETPYLHAATALPAPEGLPSAERRRTGPAVKLALAVGRQAIAASGRDAATLATVFSASGADGHNYHAICESLAGDDPMISPTRFHNSVHNAPAGYWSIATGAMAPSNAMCAHDGSFAAGLLDAYSQVLATGSPCVLIAYDTDYPEPLRSARPIPDAFGLALVLTAEPGAATLASLRPSLVLEGEAPTPTPMADAALEALRAAIPAARALPLLQALARGDDTTAVLDYLDPLRLRVEVAPWR</sequence>
<keyword evidence="3" id="KW-1185">Reference proteome</keyword>
<dbReference type="SUPFAM" id="SSF53901">
    <property type="entry name" value="Thiolase-like"/>
    <property type="match status" value="1"/>
</dbReference>
<name>A0A5M8B0B5_9BURK</name>
<evidence type="ECO:0000313" key="2">
    <source>
        <dbReference type="EMBL" id="KAA6129317.1"/>
    </source>
</evidence>